<feature type="compositionally biased region" description="Polar residues" evidence="3">
    <location>
        <begin position="434"/>
        <end position="455"/>
    </location>
</feature>
<organism evidence="5 6">
    <name type="scientific">Brevibacterium daeguense</name>
    <dbReference type="NCBI Taxonomy" id="909936"/>
    <lineage>
        <taxon>Bacteria</taxon>
        <taxon>Bacillati</taxon>
        <taxon>Actinomycetota</taxon>
        <taxon>Actinomycetes</taxon>
        <taxon>Micrococcales</taxon>
        <taxon>Brevibacteriaceae</taxon>
        <taxon>Brevibacterium</taxon>
    </lineage>
</organism>
<dbReference type="Pfam" id="PF13439">
    <property type="entry name" value="Glyco_transf_4"/>
    <property type="match status" value="1"/>
</dbReference>
<protein>
    <recommendedName>
        <fullName evidence="4">SIS domain-containing protein</fullName>
    </recommendedName>
</protein>
<dbReference type="Pfam" id="PF00534">
    <property type="entry name" value="Glycos_transf_1"/>
    <property type="match status" value="1"/>
</dbReference>
<dbReference type="InterPro" id="IPR050099">
    <property type="entry name" value="SIS_GmhA/DiaA_subfam"/>
</dbReference>
<keyword evidence="1" id="KW-0328">Glycosyltransferase</keyword>
<dbReference type="PANTHER" id="PTHR30390">
    <property type="entry name" value="SEDOHEPTULOSE 7-PHOSPHATE ISOMERASE / DNAA INITIATOR-ASSOCIATING FACTOR FOR REPLICATION INITIATION"/>
    <property type="match status" value="1"/>
</dbReference>
<dbReference type="EMBL" id="BAABAZ010000006">
    <property type="protein sequence ID" value="GAA4284439.1"/>
    <property type="molecule type" value="Genomic_DNA"/>
</dbReference>
<dbReference type="Proteomes" id="UP001501586">
    <property type="component" value="Unassembled WGS sequence"/>
</dbReference>
<feature type="domain" description="SIS" evidence="4">
    <location>
        <begin position="524"/>
        <end position="682"/>
    </location>
</feature>
<gene>
    <name evidence="5" type="ORF">GCM10022261_19700</name>
</gene>
<evidence type="ECO:0000256" key="2">
    <source>
        <dbReference type="ARBA" id="ARBA00022679"/>
    </source>
</evidence>
<evidence type="ECO:0000313" key="6">
    <source>
        <dbReference type="Proteomes" id="UP001501586"/>
    </source>
</evidence>
<dbReference type="Gene3D" id="3.40.50.2000">
    <property type="entry name" value="Glycogen Phosphorylase B"/>
    <property type="match status" value="2"/>
</dbReference>
<keyword evidence="2" id="KW-0808">Transferase</keyword>
<keyword evidence="6" id="KW-1185">Reference proteome</keyword>
<evidence type="ECO:0000313" key="5">
    <source>
        <dbReference type="EMBL" id="GAA4284439.1"/>
    </source>
</evidence>
<dbReference type="SUPFAM" id="SSF53697">
    <property type="entry name" value="SIS domain"/>
    <property type="match status" value="1"/>
</dbReference>
<evidence type="ECO:0000256" key="1">
    <source>
        <dbReference type="ARBA" id="ARBA00022676"/>
    </source>
</evidence>
<evidence type="ECO:0000256" key="3">
    <source>
        <dbReference type="SAM" id="MobiDB-lite"/>
    </source>
</evidence>
<dbReference type="SUPFAM" id="SSF53756">
    <property type="entry name" value="UDP-Glycosyltransferase/glycogen phosphorylase"/>
    <property type="match status" value="1"/>
</dbReference>
<comment type="caution">
    <text evidence="5">The sequence shown here is derived from an EMBL/GenBank/DDBJ whole genome shotgun (WGS) entry which is preliminary data.</text>
</comment>
<proteinExistence type="predicted"/>
<dbReference type="PROSITE" id="PS51464">
    <property type="entry name" value="SIS"/>
    <property type="match status" value="1"/>
</dbReference>
<dbReference type="InterPro" id="IPR046348">
    <property type="entry name" value="SIS_dom_sf"/>
</dbReference>
<dbReference type="InterPro" id="IPR001347">
    <property type="entry name" value="SIS_dom"/>
</dbReference>
<dbReference type="Gene3D" id="3.40.50.10490">
    <property type="entry name" value="Glucose-6-phosphate isomerase like protein, domain 1"/>
    <property type="match status" value="1"/>
</dbReference>
<reference evidence="6" key="1">
    <citation type="journal article" date="2019" name="Int. J. Syst. Evol. Microbiol.">
        <title>The Global Catalogue of Microorganisms (GCM) 10K type strain sequencing project: providing services to taxonomists for standard genome sequencing and annotation.</title>
        <authorList>
            <consortium name="The Broad Institute Genomics Platform"/>
            <consortium name="The Broad Institute Genome Sequencing Center for Infectious Disease"/>
            <person name="Wu L."/>
            <person name="Ma J."/>
        </authorList>
    </citation>
    <scope>NUCLEOTIDE SEQUENCE [LARGE SCALE GENOMIC DNA]</scope>
    <source>
        <strain evidence="6">JCM 17458</strain>
    </source>
</reference>
<accession>A0ABP8EKD5</accession>
<feature type="region of interest" description="Disordered" evidence="3">
    <location>
        <begin position="425"/>
        <end position="485"/>
    </location>
</feature>
<dbReference type="PANTHER" id="PTHR30390:SF6">
    <property type="entry name" value="DNAA INITIATOR-ASSOCIATING PROTEIN DIAA"/>
    <property type="match status" value="1"/>
</dbReference>
<dbReference type="Pfam" id="PF13580">
    <property type="entry name" value="SIS_2"/>
    <property type="match status" value="1"/>
</dbReference>
<feature type="compositionally biased region" description="Basic and acidic residues" evidence="3">
    <location>
        <begin position="679"/>
        <end position="693"/>
    </location>
</feature>
<feature type="compositionally biased region" description="Low complexity" evidence="3">
    <location>
        <begin position="456"/>
        <end position="485"/>
    </location>
</feature>
<feature type="region of interest" description="Disordered" evidence="3">
    <location>
        <begin position="679"/>
        <end position="721"/>
    </location>
</feature>
<dbReference type="InterPro" id="IPR035461">
    <property type="entry name" value="GmhA/DiaA"/>
</dbReference>
<sequence>MHVAALSQALADRGHSVTVFTRRDDPALPDLVDLGEGVTVVNITAGPAAYVPKDEFLPFMDELGRGIAEHWTTYPDTRPDIVHSHFWMSGLAARVALDSAGLTGVPLAHTFHALGTVKRRHQGELDTSPPERAVLEPQVGRDADRIIATCSDEVSELRAFGISPDGVSIVPCGVDLHLFRADQAVEDTAGMRRIVCVGRLVARKGMDLAVTALAELAERGYRDVELHIIGGGASQSDLHEDPEAVRLLRLAEELGVADRLVLRGQVPRDDVPSILRSAAFVACTPWYEPFGIVPLEAMACGVPVVAAEVGGLADTVVHGVTGLHVPPRDPEAVADAGARLLADPALAAELGRNGVSRARERYAWPVVAASTEKVYEELLGSRSRSTSDSLTALDPAGALESREVLEPAGTSADVLHLPLGLSTGGRRSELAAHPSTNGTGTFRSAAATNGTSTFRSTAATNGTGTSSISSTAATNGTNRTGTETTDLADCPGDDGIEEHLDGVALAVGSLRSHAPTLRRWALELADRLSDGRCLFTAGNGGSAAEAQHLSSELVGRFAQDRPAFASIALNTDSSAVTAISNDYGYENVFARQLEAHGRPGDVLVLMTTSGKSPNLLKAAETAHRLGVSTWALTGPGPNPLTEICQEAITVEAASPNVQEAHLMAIHSICKAFDAEIARRGERQSARRTERGQDEPGPAITRTQNTTTHSRRQVGRVREVRL</sequence>
<evidence type="ECO:0000259" key="4">
    <source>
        <dbReference type="PROSITE" id="PS51464"/>
    </source>
</evidence>
<name>A0ABP8EKD5_9MICO</name>
<dbReference type="InterPro" id="IPR001296">
    <property type="entry name" value="Glyco_trans_1"/>
</dbReference>
<dbReference type="InterPro" id="IPR028098">
    <property type="entry name" value="Glyco_trans_4-like_N"/>
</dbReference>
<dbReference type="CDD" id="cd05006">
    <property type="entry name" value="SIS_GmhA"/>
    <property type="match status" value="1"/>
</dbReference>